<name>A0A2N9WR66_9NEIS</name>
<evidence type="ECO:0000256" key="2">
    <source>
        <dbReference type="ARBA" id="ARBA00004904"/>
    </source>
</evidence>
<dbReference type="GO" id="GO:0008686">
    <property type="term" value="F:3,4-dihydroxy-2-butanone-4-phosphate synthase activity"/>
    <property type="evidence" value="ECO:0007669"/>
    <property type="project" value="UniProtKB-EC"/>
</dbReference>
<dbReference type="InterPro" id="IPR000422">
    <property type="entry name" value="DHBP_synthase_RibB"/>
</dbReference>
<dbReference type="InterPro" id="IPR017945">
    <property type="entry name" value="DHBP_synth_RibB-like_a/b_dom"/>
</dbReference>
<organism evidence="5 6">
    <name type="scientific">Snodgrassella alvi</name>
    <dbReference type="NCBI Taxonomy" id="1196083"/>
    <lineage>
        <taxon>Bacteria</taxon>
        <taxon>Pseudomonadati</taxon>
        <taxon>Pseudomonadota</taxon>
        <taxon>Betaproteobacteria</taxon>
        <taxon>Neisseriales</taxon>
        <taxon>Neisseriaceae</taxon>
        <taxon>Snodgrassella</taxon>
    </lineage>
</organism>
<sequence length="63" mass="6550">MVEKNKASTTPALLSQSNIITGVSTQDRVTTIKAAISPTYKSADVISPGHAFPLVTHPNGLSS</sequence>
<evidence type="ECO:0000256" key="4">
    <source>
        <dbReference type="ARBA" id="ARBA00018836"/>
    </source>
</evidence>
<accession>A0A2N9WR66</accession>
<dbReference type="EMBL" id="MDVB01000118">
    <property type="protein sequence ID" value="PIT12355.1"/>
    <property type="molecule type" value="Genomic_DNA"/>
</dbReference>
<protein>
    <recommendedName>
        <fullName evidence="4">3,4-dihydroxy-2-butanone 4-phosphate synthase</fullName>
        <ecNumber evidence="3">4.1.99.12</ecNumber>
    </recommendedName>
</protein>
<dbReference type="AlphaFoldDB" id="A0A2N9WR66"/>
<dbReference type="SUPFAM" id="SSF55821">
    <property type="entry name" value="YrdC/RibB"/>
    <property type="match status" value="1"/>
</dbReference>
<dbReference type="GO" id="GO:0009231">
    <property type="term" value="P:riboflavin biosynthetic process"/>
    <property type="evidence" value="ECO:0007669"/>
    <property type="project" value="UniProtKB-UniPathway"/>
</dbReference>
<evidence type="ECO:0000313" key="5">
    <source>
        <dbReference type="EMBL" id="PIT12355.1"/>
    </source>
</evidence>
<comment type="function">
    <text evidence="1">Catalyzes the conversion of D-ribulose 5-phosphate to formate and 3,4-dihydroxy-2-butanone 4-phosphate.</text>
</comment>
<comment type="pathway">
    <text evidence="2">Cofactor biosynthesis; riboflavin biosynthesis; 2-hydroxy-3-oxobutyl phosphate from D-ribulose 5-phosphate: step 1/1.</text>
</comment>
<dbReference type="Pfam" id="PF00926">
    <property type="entry name" value="DHBP_synthase"/>
    <property type="match status" value="1"/>
</dbReference>
<dbReference type="EC" id="4.1.99.12" evidence="3"/>
<dbReference type="Gene3D" id="3.90.870.10">
    <property type="entry name" value="DHBP synthase"/>
    <property type="match status" value="1"/>
</dbReference>
<reference evidence="5 6" key="1">
    <citation type="journal article" date="2017" name="MBio">
        <title>Type VI secretion-mediated competition in the bee gut microbiome.</title>
        <authorList>
            <person name="Steele M.I."/>
            <person name="Kwong W.K."/>
            <person name="Powell J.E."/>
            <person name="Whiteley M."/>
            <person name="Moran N.A."/>
        </authorList>
    </citation>
    <scope>NUCLEOTIDE SEQUENCE [LARGE SCALE GENOMIC DNA]</scope>
    <source>
        <strain evidence="5 6">App2-2</strain>
    </source>
</reference>
<gene>
    <name evidence="5" type="ORF">BGI32_10345</name>
</gene>
<proteinExistence type="predicted"/>
<dbReference type="Proteomes" id="UP000231293">
    <property type="component" value="Unassembled WGS sequence"/>
</dbReference>
<evidence type="ECO:0000256" key="3">
    <source>
        <dbReference type="ARBA" id="ARBA00012153"/>
    </source>
</evidence>
<dbReference type="UniPathway" id="UPA00275">
    <property type="reaction ID" value="UER00399"/>
</dbReference>
<comment type="caution">
    <text evidence="5">The sequence shown here is derived from an EMBL/GenBank/DDBJ whole genome shotgun (WGS) entry which is preliminary data.</text>
</comment>
<evidence type="ECO:0000256" key="1">
    <source>
        <dbReference type="ARBA" id="ARBA00002284"/>
    </source>
</evidence>
<evidence type="ECO:0000313" key="6">
    <source>
        <dbReference type="Proteomes" id="UP000231293"/>
    </source>
</evidence>